<dbReference type="STRING" id="1642818.AWE51_14115"/>
<feature type="domain" description="Pyridoxamine 5'-phosphate oxidase N-terminal" evidence="1">
    <location>
        <begin position="39"/>
        <end position="131"/>
    </location>
</feature>
<dbReference type="SUPFAM" id="SSF50475">
    <property type="entry name" value="FMN-binding split barrel"/>
    <property type="match status" value="2"/>
</dbReference>
<proteinExistence type="predicted"/>
<dbReference type="RefSeq" id="WP_082832562.1">
    <property type="nucleotide sequence ID" value="NZ_LQRT01000046.1"/>
</dbReference>
<dbReference type="PANTHER" id="PTHR42815:SF2">
    <property type="entry name" value="FAD-BINDING, PUTATIVE (AFU_ORTHOLOGUE AFUA_6G07600)-RELATED"/>
    <property type="match status" value="1"/>
</dbReference>
<protein>
    <recommendedName>
        <fullName evidence="1">Pyridoxamine 5'-phosphate oxidase N-terminal domain-containing protein</fullName>
    </recommendedName>
</protein>
<accession>A0A162XNX2</accession>
<evidence type="ECO:0000259" key="1">
    <source>
        <dbReference type="Pfam" id="PF01243"/>
    </source>
</evidence>
<sequence length="309" mass="35505">MKTHFHEGELKLQKKYNAWHDPKLVERLLKDHIVSQLIPFIEQQTTVILSTTDSTKNIWASMFIGTKGFVEVLSPKYIRIHLDKLKSTKADILFKNIKVNSKIGLLFIDTVTRTRYRLNGYANLLQDRLEIEVLEAYPNCPKYIQQRILKFSEDSSDLGAEQTVGTVLTTIHKQWINEANTFFLGSMNANGDMDASHRGGPTGFVEILENGVLKIPDYVGNNLFNTLGNFVEFPKAGLLFIDFEKGHSLQLSGKTELVFDQEETKDLEITTGTGRYWLFKTEQWIQTQTHHKIDWEFVSFSPFNPQLKS</sequence>
<gene>
    <name evidence="2" type="ORF">AWE51_14115</name>
</gene>
<feature type="domain" description="Pyridoxamine 5'-phosphate oxidase N-terminal" evidence="1">
    <location>
        <begin position="172"/>
        <end position="286"/>
    </location>
</feature>
<dbReference type="OrthoDB" id="9796486at2"/>
<dbReference type="InterPro" id="IPR011576">
    <property type="entry name" value="Pyridox_Oxase_N"/>
</dbReference>
<dbReference type="InterPro" id="IPR012349">
    <property type="entry name" value="Split_barrel_FMN-bd"/>
</dbReference>
<keyword evidence="3" id="KW-1185">Reference proteome</keyword>
<evidence type="ECO:0000313" key="2">
    <source>
        <dbReference type="EMBL" id="KZS38720.1"/>
    </source>
</evidence>
<reference evidence="2 3" key="1">
    <citation type="submission" date="2016-01" db="EMBL/GenBank/DDBJ databases">
        <title>The draft genome sequence of Aquimarina sp. RZW4-3-2.</title>
        <authorList>
            <person name="Wang Y."/>
        </authorList>
    </citation>
    <scope>NUCLEOTIDE SEQUENCE [LARGE SCALE GENOMIC DNA]</scope>
    <source>
        <strain evidence="2 3">RZW4-3-2</strain>
    </source>
</reference>
<evidence type="ECO:0000313" key="3">
    <source>
        <dbReference type="Proteomes" id="UP000076715"/>
    </source>
</evidence>
<dbReference type="Pfam" id="PF01243">
    <property type="entry name" value="PNPOx_N"/>
    <property type="match status" value="2"/>
</dbReference>
<name>A0A162XNX2_9FLAO</name>
<dbReference type="PANTHER" id="PTHR42815">
    <property type="entry name" value="FAD-BINDING, PUTATIVE (AFU_ORTHOLOGUE AFUA_6G07600)-RELATED"/>
    <property type="match status" value="1"/>
</dbReference>
<dbReference type="AlphaFoldDB" id="A0A162XNX2"/>
<organism evidence="2 3">
    <name type="scientific">Aquimarina aggregata</name>
    <dbReference type="NCBI Taxonomy" id="1642818"/>
    <lineage>
        <taxon>Bacteria</taxon>
        <taxon>Pseudomonadati</taxon>
        <taxon>Bacteroidota</taxon>
        <taxon>Flavobacteriia</taxon>
        <taxon>Flavobacteriales</taxon>
        <taxon>Flavobacteriaceae</taxon>
        <taxon>Aquimarina</taxon>
    </lineage>
</organism>
<comment type="caution">
    <text evidence="2">The sequence shown here is derived from an EMBL/GenBank/DDBJ whole genome shotgun (WGS) entry which is preliminary data.</text>
</comment>
<dbReference type="EMBL" id="LQRT01000046">
    <property type="protein sequence ID" value="KZS38720.1"/>
    <property type="molecule type" value="Genomic_DNA"/>
</dbReference>
<dbReference type="Gene3D" id="2.30.110.10">
    <property type="entry name" value="Electron Transport, Fmn-binding Protein, Chain A"/>
    <property type="match status" value="2"/>
</dbReference>
<dbReference type="Proteomes" id="UP000076715">
    <property type="component" value="Unassembled WGS sequence"/>
</dbReference>